<evidence type="ECO:0000313" key="1">
    <source>
        <dbReference type="EMBL" id="KAA0047112.1"/>
    </source>
</evidence>
<name>A0A5A7TUH2_CUCMM</name>
<sequence length="535" mass="60954">MESLKLGIVLKENPLYDNFDFASSKSKKEAHLDVMSVMMVDITVEVAMAEMKRKLNFLMKVVEVRDNEITALREQMRTHETAESSQTPVVKATDKGKNVSYTKRIDNLRMSLDCQPSKFQQFDGKGNLKQHIASSSKHGLLYILQGIKPHTSEELTTWAHDMELSIASRGTKDFPVPEVRKDKKEMKGAKKLEKSTVKESMVVNMTRLKFSKRKEGRVIKNDVRSKSQCLTLKERQEKFYPFFDSDIADVLEQLLKKKLIQLPKCKRPKQAGKVDDPNYCKYHRVINHPVEKCFVLKELILRLACEKKIELDLEELAQTNHAAEESIPPRSLKEEGVTKDLSRFNVDDLLSLPQETKTILINAFLNSAASSSSAPTGTYESTPYCMSIDFSDEDLLLGSKLHNRPLYVSGYVREQRVDQILIDNGSVVNIMKSTMRQLGILIDEFSNSKLVIQGFNQGNQRVIGMIRLELIIGNLKASTLFHVIDSRTTYKLLLYRSWIHGNGVVTSTLHQCFKFYQDGVMKIEVDSNPFSEAES</sequence>
<dbReference type="CDD" id="cd00303">
    <property type="entry name" value="retropepsin_like"/>
    <property type="match status" value="1"/>
</dbReference>
<reference evidence="1 2" key="1">
    <citation type="submission" date="2019-08" db="EMBL/GenBank/DDBJ databases">
        <title>Draft genome sequences of two oriental melons (Cucumis melo L. var makuwa).</title>
        <authorList>
            <person name="Kwon S.-Y."/>
        </authorList>
    </citation>
    <scope>NUCLEOTIDE SEQUENCE [LARGE SCALE GENOMIC DNA]</scope>
    <source>
        <strain evidence="2">cv. SW 3</strain>
        <tissue evidence="1">Leaf</tissue>
    </source>
</reference>
<evidence type="ECO:0000313" key="2">
    <source>
        <dbReference type="Proteomes" id="UP000321393"/>
    </source>
</evidence>
<dbReference type="AlphaFoldDB" id="A0A5A7TUH2"/>
<dbReference type="InterPro" id="IPR021109">
    <property type="entry name" value="Peptidase_aspartic_dom_sf"/>
</dbReference>
<organism evidence="1 2">
    <name type="scientific">Cucumis melo var. makuwa</name>
    <name type="common">Oriental melon</name>
    <dbReference type="NCBI Taxonomy" id="1194695"/>
    <lineage>
        <taxon>Eukaryota</taxon>
        <taxon>Viridiplantae</taxon>
        <taxon>Streptophyta</taxon>
        <taxon>Embryophyta</taxon>
        <taxon>Tracheophyta</taxon>
        <taxon>Spermatophyta</taxon>
        <taxon>Magnoliopsida</taxon>
        <taxon>eudicotyledons</taxon>
        <taxon>Gunneridae</taxon>
        <taxon>Pentapetalae</taxon>
        <taxon>rosids</taxon>
        <taxon>fabids</taxon>
        <taxon>Cucurbitales</taxon>
        <taxon>Cucurbitaceae</taxon>
        <taxon>Benincaseae</taxon>
        <taxon>Cucumis</taxon>
    </lineage>
</organism>
<gene>
    <name evidence="1" type="ORF">E6C27_scaffold466G00870</name>
</gene>
<proteinExistence type="predicted"/>
<accession>A0A5A7TUH2</accession>
<dbReference type="OrthoDB" id="2919534at2759"/>
<dbReference type="EMBL" id="SSTE01013512">
    <property type="protein sequence ID" value="KAA0047112.1"/>
    <property type="molecule type" value="Genomic_DNA"/>
</dbReference>
<dbReference type="Gene3D" id="2.40.70.10">
    <property type="entry name" value="Acid Proteases"/>
    <property type="match status" value="1"/>
</dbReference>
<dbReference type="PANTHER" id="PTHR33437:SF2">
    <property type="entry name" value="OS06G0361200 PROTEIN"/>
    <property type="match status" value="1"/>
</dbReference>
<protein>
    <submittedName>
        <fullName evidence="1">Ty3-gypsy retrotransposon protein</fullName>
    </submittedName>
</protein>
<dbReference type="Proteomes" id="UP000321393">
    <property type="component" value="Unassembled WGS sequence"/>
</dbReference>
<comment type="caution">
    <text evidence="1">The sequence shown here is derived from an EMBL/GenBank/DDBJ whole genome shotgun (WGS) entry which is preliminary data.</text>
</comment>
<dbReference type="PANTHER" id="PTHR33437">
    <property type="entry name" value="OS06G0361200 PROTEIN"/>
    <property type="match status" value="1"/>
</dbReference>